<evidence type="ECO:0000259" key="1">
    <source>
        <dbReference type="Pfam" id="PF12867"/>
    </source>
</evidence>
<protein>
    <recommendedName>
        <fullName evidence="1">DinB-like domain-containing protein</fullName>
    </recommendedName>
</protein>
<dbReference type="SUPFAM" id="SSF109854">
    <property type="entry name" value="DinB/YfiT-like putative metalloenzymes"/>
    <property type="match status" value="1"/>
</dbReference>
<evidence type="ECO:0000313" key="2">
    <source>
        <dbReference type="EMBL" id="EON77948.1"/>
    </source>
</evidence>
<dbReference type="InterPro" id="IPR024775">
    <property type="entry name" value="DinB-like"/>
</dbReference>
<gene>
    <name evidence="2" type="ORF">ADIS_1487</name>
</gene>
<reference evidence="2 3" key="1">
    <citation type="submission" date="2013-02" db="EMBL/GenBank/DDBJ databases">
        <title>A novel strain isolated from Lonar lake, Maharashtra, India.</title>
        <authorList>
            <person name="Singh A."/>
        </authorList>
    </citation>
    <scope>NUCLEOTIDE SEQUENCE [LARGE SCALE GENOMIC DNA]</scope>
    <source>
        <strain evidence="2 3">AK24</strain>
    </source>
</reference>
<dbReference type="AlphaFoldDB" id="R7ZV90"/>
<proteinExistence type="predicted"/>
<dbReference type="EMBL" id="AQHR01000044">
    <property type="protein sequence ID" value="EON77948.1"/>
    <property type="molecule type" value="Genomic_DNA"/>
</dbReference>
<dbReference type="Pfam" id="PF12867">
    <property type="entry name" value="DinB_2"/>
    <property type="match status" value="1"/>
</dbReference>
<dbReference type="OrthoDB" id="1524454at2"/>
<dbReference type="STRING" id="1232681.ADIS_1487"/>
<dbReference type="RefSeq" id="WP_010853630.1">
    <property type="nucleotide sequence ID" value="NZ_AQHR01000044.1"/>
</dbReference>
<name>R7ZV90_9BACT</name>
<organism evidence="2 3">
    <name type="scientific">Lunatimonas lonarensis</name>
    <dbReference type="NCBI Taxonomy" id="1232681"/>
    <lineage>
        <taxon>Bacteria</taxon>
        <taxon>Pseudomonadati</taxon>
        <taxon>Bacteroidota</taxon>
        <taxon>Cytophagia</taxon>
        <taxon>Cytophagales</taxon>
        <taxon>Cyclobacteriaceae</taxon>
    </lineage>
</organism>
<dbReference type="Proteomes" id="UP000013909">
    <property type="component" value="Unassembled WGS sequence"/>
</dbReference>
<keyword evidence="3" id="KW-1185">Reference proteome</keyword>
<dbReference type="Gene3D" id="1.20.120.450">
    <property type="entry name" value="dinb family like domain"/>
    <property type="match status" value="1"/>
</dbReference>
<evidence type="ECO:0000313" key="3">
    <source>
        <dbReference type="Proteomes" id="UP000013909"/>
    </source>
</evidence>
<sequence>MKEIADQWQMRITELTWGFEQLLEDLPSTKFNRKPSAGAWSVAEIVDHLIRVNRSYFPIFDAILAGTYPKPLLAYIPPIGKKTGELILKSLRKPDKVKTFEPWEPQKRLLDGSIVREFYALQHELSAYIQRLDLHFEQNLMISSPINRWIVYPLDTAVHIILAHEQRHLAQIQNHLAQLSGDT</sequence>
<comment type="caution">
    <text evidence="2">The sequence shown here is derived from an EMBL/GenBank/DDBJ whole genome shotgun (WGS) entry which is preliminary data.</text>
</comment>
<accession>R7ZV90</accession>
<feature type="domain" description="DinB-like" evidence="1">
    <location>
        <begin position="19"/>
        <end position="172"/>
    </location>
</feature>
<dbReference type="InterPro" id="IPR034660">
    <property type="entry name" value="DinB/YfiT-like"/>
</dbReference>